<keyword evidence="5" id="KW-1185">Reference proteome</keyword>
<evidence type="ECO:0000313" key="5">
    <source>
        <dbReference type="Proteomes" id="UP000193986"/>
    </source>
</evidence>
<dbReference type="GO" id="GO:1990072">
    <property type="term" value="C:TRAPPIII protein complex"/>
    <property type="evidence" value="ECO:0007669"/>
    <property type="project" value="TreeGrafter"/>
</dbReference>
<evidence type="ECO:0000313" key="4">
    <source>
        <dbReference type="EMBL" id="ORY32561.1"/>
    </source>
</evidence>
<dbReference type="Pfam" id="PF06159">
    <property type="entry name" value="TRAPPC13_N"/>
    <property type="match status" value="1"/>
</dbReference>
<dbReference type="InterPro" id="IPR055429">
    <property type="entry name" value="TRAPPC13_M"/>
</dbReference>
<evidence type="ECO:0000259" key="2">
    <source>
        <dbReference type="Pfam" id="PF06159"/>
    </source>
</evidence>
<feature type="compositionally biased region" description="Pro residues" evidence="1">
    <location>
        <begin position="362"/>
        <end position="371"/>
    </location>
</feature>
<feature type="region of interest" description="Disordered" evidence="1">
    <location>
        <begin position="335"/>
        <end position="385"/>
    </location>
</feature>
<dbReference type="AlphaFoldDB" id="A0A1Y2BCJ6"/>
<dbReference type="InParanoid" id="A0A1Y2BCJ6"/>
<feature type="domain" description="Trafficking protein particle complex subunit 13 N-terminal" evidence="2">
    <location>
        <begin position="48"/>
        <end position="96"/>
    </location>
</feature>
<accession>A0A1Y2BCJ6</accession>
<dbReference type="PANTHER" id="PTHR13134">
    <property type="entry name" value="TRAFFICKING PROTEIN PARTICLE COMPLEX SUBUNIT 13"/>
    <property type="match status" value="1"/>
</dbReference>
<feature type="region of interest" description="Disordered" evidence="1">
    <location>
        <begin position="221"/>
        <end position="275"/>
    </location>
</feature>
<dbReference type="STRING" id="71784.A0A1Y2BCJ6"/>
<dbReference type="Proteomes" id="UP000193986">
    <property type="component" value="Unassembled WGS sequence"/>
</dbReference>
<name>A0A1Y2BCJ6_9TREE</name>
<sequence>MMCEIQGPGGRYRLAEVVHGEAKKAQEEVGEAQKEGEEAGDGQVEKEWPVLKPGESVILEAENEVKELGSHVLIVSVAWELPEGRRTFQRFLKFTVTPPLAIKTRIQTSPHANLVLDPKRREEVSLEVLVQNTSPEAILFDRIRIEPVVGLNAIPIQNENDTVFGSLMPGDTRQYLFLVSPSPSTSGSAHKPSGFPPRYVAGTVLPLGRLDISWVAGPYRDPGRLQTSTLNRRVPITQLPTRTSSAAPPSPGPGGSGKRPPPLLPGKDDDEPRWEFDLTVQRIVSTDDRGKQREVDLEQEFQVVLRVGIRSVVPANEEVPIPKAPRLAVQYLSTAPQQQAPRVDRPKFSLGVSPPSRAATPLSPPFSPPPGSVSSRPMTPVSSQLRLASSTNLSLALSSSPFISTTSLPATAPPRPTPSSSFPPLPYLSQPPVTNTKRLPNPALTTGQVSHIGASLVVLDDLTLELSEENPGTTYGESQPALHWEGDAQVSLRFIALDEGLADLGGLRVLLMEPGEEGVGREWDSLGDVWVTD</sequence>
<protein>
    <submittedName>
        <fullName evidence="4">Uncharacterized protein</fullName>
    </submittedName>
</protein>
<organism evidence="4 5">
    <name type="scientific">Naematelia encephala</name>
    <dbReference type="NCBI Taxonomy" id="71784"/>
    <lineage>
        <taxon>Eukaryota</taxon>
        <taxon>Fungi</taxon>
        <taxon>Dikarya</taxon>
        <taxon>Basidiomycota</taxon>
        <taxon>Agaricomycotina</taxon>
        <taxon>Tremellomycetes</taxon>
        <taxon>Tremellales</taxon>
        <taxon>Naemateliaceae</taxon>
        <taxon>Naematelia</taxon>
    </lineage>
</organism>
<dbReference type="Pfam" id="PF23647">
    <property type="entry name" value="TRAPPC13_M"/>
    <property type="match status" value="1"/>
</dbReference>
<feature type="domain" description="Trafficking protein particle complex subunit 13 middle" evidence="3">
    <location>
        <begin position="101"/>
        <end position="235"/>
    </location>
</feature>
<dbReference type="InterPro" id="IPR010378">
    <property type="entry name" value="TRAPPC13"/>
</dbReference>
<feature type="region of interest" description="Disordered" evidence="1">
    <location>
        <begin position="23"/>
        <end position="44"/>
    </location>
</feature>
<dbReference type="InterPro" id="IPR055427">
    <property type="entry name" value="TRAPPC13_N"/>
</dbReference>
<gene>
    <name evidence="4" type="ORF">BCR39DRAFT_522853</name>
</gene>
<dbReference type="EMBL" id="MCFC01000009">
    <property type="protein sequence ID" value="ORY32561.1"/>
    <property type="molecule type" value="Genomic_DNA"/>
</dbReference>
<dbReference type="PANTHER" id="PTHR13134:SF3">
    <property type="entry name" value="TRAFFICKING PROTEIN PARTICLE COMPLEX SUBUNIT 13"/>
    <property type="match status" value="1"/>
</dbReference>
<dbReference type="OrthoDB" id="10250284at2759"/>
<comment type="caution">
    <text evidence="4">The sequence shown here is derived from an EMBL/GenBank/DDBJ whole genome shotgun (WGS) entry which is preliminary data.</text>
</comment>
<evidence type="ECO:0000256" key="1">
    <source>
        <dbReference type="SAM" id="MobiDB-lite"/>
    </source>
</evidence>
<proteinExistence type="predicted"/>
<evidence type="ECO:0000259" key="3">
    <source>
        <dbReference type="Pfam" id="PF23647"/>
    </source>
</evidence>
<feature type="compositionally biased region" description="Pro residues" evidence="1">
    <location>
        <begin position="411"/>
        <end position="425"/>
    </location>
</feature>
<reference evidence="4 5" key="1">
    <citation type="submission" date="2016-07" db="EMBL/GenBank/DDBJ databases">
        <title>Pervasive Adenine N6-methylation of Active Genes in Fungi.</title>
        <authorList>
            <consortium name="DOE Joint Genome Institute"/>
            <person name="Mondo S.J."/>
            <person name="Dannebaum R.O."/>
            <person name="Kuo R.C."/>
            <person name="Labutti K."/>
            <person name="Haridas S."/>
            <person name="Kuo A."/>
            <person name="Salamov A."/>
            <person name="Ahrendt S.R."/>
            <person name="Lipzen A."/>
            <person name="Sullivan W."/>
            <person name="Andreopoulos W.B."/>
            <person name="Clum A."/>
            <person name="Lindquist E."/>
            <person name="Daum C."/>
            <person name="Ramamoorthy G.K."/>
            <person name="Gryganskyi A."/>
            <person name="Culley D."/>
            <person name="Magnuson J.K."/>
            <person name="James T.Y."/>
            <person name="O'Malley M.A."/>
            <person name="Stajich J.E."/>
            <person name="Spatafora J.W."/>
            <person name="Visel A."/>
            <person name="Grigoriev I.V."/>
        </authorList>
    </citation>
    <scope>NUCLEOTIDE SEQUENCE [LARGE SCALE GENOMIC DNA]</scope>
    <source>
        <strain evidence="4 5">68-887.2</strain>
    </source>
</reference>
<feature type="region of interest" description="Disordered" evidence="1">
    <location>
        <begin position="406"/>
        <end position="425"/>
    </location>
</feature>